<reference evidence="2" key="1">
    <citation type="submission" date="2021-05" db="EMBL/GenBank/DDBJ databases">
        <authorList>
            <person name="Alioto T."/>
            <person name="Alioto T."/>
            <person name="Gomez Garrido J."/>
        </authorList>
    </citation>
    <scope>NUCLEOTIDE SEQUENCE</scope>
</reference>
<evidence type="ECO:0000256" key="1">
    <source>
        <dbReference type="SAM" id="Phobius"/>
    </source>
</evidence>
<dbReference type="EMBL" id="HBUE01128093">
    <property type="protein sequence ID" value="CAG6495291.1"/>
    <property type="molecule type" value="Transcribed_RNA"/>
</dbReference>
<proteinExistence type="predicted"/>
<keyword evidence="1" id="KW-0812">Transmembrane</keyword>
<keyword evidence="1" id="KW-1133">Transmembrane helix</keyword>
<sequence length="103" mass="11126">MIARSRFAASTSSALLIFQIYLWLAHHSLCLFVPLAFLDLPAISPRQRRTPVPGAVFHVTVAVVGISLLAEFSVQVNAFVGPRSALFDAGNGRLSLHSHSSAR</sequence>
<protein>
    <submittedName>
        <fullName evidence="2">(northern house mosquito) hypothetical protein</fullName>
    </submittedName>
</protein>
<accession>A0A8D8CR32</accession>
<keyword evidence="1" id="KW-0472">Membrane</keyword>
<organism evidence="2">
    <name type="scientific">Culex pipiens</name>
    <name type="common">House mosquito</name>
    <dbReference type="NCBI Taxonomy" id="7175"/>
    <lineage>
        <taxon>Eukaryota</taxon>
        <taxon>Metazoa</taxon>
        <taxon>Ecdysozoa</taxon>
        <taxon>Arthropoda</taxon>
        <taxon>Hexapoda</taxon>
        <taxon>Insecta</taxon>
        <taxon>Pterygota</taxon>
        <taxon>Neoptera</taxon>
        <taxon>Endopterygota</taxon>
        <taxon>Diptera</taxon>
        <taxon>Nematocera</taxon>
        <taxon>Culicoidea</taxon>
        <taxon>Culicidae</taxon>
        <taxon>Culicinae</taxon>
        <taxon>Culicini</taxon>
        <taxon>Culex</taxon>
        <taxon>Culex</taxon>
    </lineage>
</organism>
<feature type="transmembrane region" description="Helical" evidence="1">
    <location>
        <begin position="52"/>
        <end position="70"/>
    </location>
</feature>
<evidence type="ECO:0000313" key="2">
    <source>
        <dbReference type="EMBL" id="CAG6495291.1"/>
    </source>
</evidence>
<dbReference type="AlphaFoldDB" id="A0A8D8CR32"/>
<name>A0A8D8CR32_CULPI</name>
<feature type="transmembrane region" description="Helical" evidence="1">
    <location>
        <begin position="20"/>
        <end position="40"/>
    </location>
</feature>